<protein>
    <submittedName>
        <fullName evidence="1">Uncharacterized protein</fullName>
    </submittedName>
</protein>
<dbReference type="EMBL" id="JAPDGR010002014">
    <property type="protein sequence ID" value="KAJ2978134.1"/>
    <property type="molecule type" value="Genomic_DNA"/>
</dbReference>
<evidence type="ECO:0000313" key="2">
    <source>
        <dbReference type="Proteomes" id="UP001143856"/>
    </source>
</evidence>
<evidence type="ECO:0000313" key="1">
    <source>
        <dbReference type="EMBL" id="KAJ2978134.1"/>
    </source>
</evidence>
<gene>
    <name evidence="1" type="ORF">NUW58_g7589</name>
</gene>
<sequence length="151" mass="16854">MGDSLTDWISAISSTIAAAISIITVITVYVAARQLLTEHRAYQMGLSQNTLGPWHDKVKTKHLLGLQQEICTPTITLPMLLKQDWRPNFVFPSGVQLGRLDPEKALAKAGWVNFVEALGLRPQDDKFYHMSAQPTLVNGIVPMRWAGKDRE</sequence>
<comment type="caution">
    <text evidence="1">The sequence shown here is derived from an EMBL/GenBank/DDBJ whole genome shotgun (WGS) entry which is preliminary data.</text>
</comment>
<proteinExistence type="predicted"/>
<organism evidence="1 2">
    <name type="scientific">Xylaria curta</name>
    <dbReference type="NCBI Taxonomy" id="42375"/>
    <lineage>
        <taxon>Eukaryota</taxon>
        <taxon>Fungi</taxon>
        <taxon>Dikarya</taxon>
        <taxon>Ascomycota</taxon>
        <taxon>Pezizomycotina</taxon>
        <taxon>Sordariomycetes</taxon>
        <taxon>Xylariomycetidae</taxon>
        <taxon>Xylariales</taxon>
        <taxon>Xylariaceae</taxon>
        <taxon>Xylaria</taxon>
    </lineage>
</organism>
<keyword evidence="2" id="KW-1185">Reference proteome</keyword>
<name>A0ACC1NGF0_9PEZI</name>
<dbReference type="Proteomes" id="UP001143856">
    <property type="component" value="Unassembled WGS sequence"/>
</dbReference>
<accession>A0ACC1NGF0</accession>
<reference evidence="1" key="1">
    <citation type="submission" date="2022-10" db="EMBL/GenBank/DDBJ databases">
        <title>Genome Sequence of Xylaria curta.</title>
        <authorList>
            <person name="Buettner E."/>
        </authorList>
    </citation>
    <scope>NUCLEOTIDE SEQUENCE</scope>
    <source>
        <strain evidence="1">Babe10</strain>
    </source>
</reference>